<gene>
    <name evidence="1" type="ORF">Taro_049122</name>
</gene>
<reference evidence="1" key="1">
    <citation type="submission" date="2017-07" db="EMBL/GenBank/DDBJ databases">
        <title>Taro Niue Genome Assembly and Annotation.</title>
        <authorList>
            <person name="Atibalentja N."/>
            <person name="Keating K."/>
            <person name="Fields C.J."/>
        </authorList>
    </citation>
    <scope>NUCLEOTIDE SEQUENCE</scope>
    <source>
        <strain evidence="1">Niue_2</strain>
        <tissue evidence="1">Leaf</tissue>
    </source>
</reference>
<protein>
    <submittedName>
        <fullName evidence="1">Uncharacterized protein</fullName>
    </submittedName>
</protein>
<name>A0A843XA59_COLES</name>
<organism evidence="1 2">
    <name type="scientific">Colocasia esculenta</name>
    <name type="common">Wild taro</name>
    <name type="synonym">Arum esculentum</name>
    <dbReference type="NCBI Taxonomy" id="4460"/>
    <lineage>
        <taxon>Eukaryota</taxon>
        <taxon>Viridiplantae</taxon>
        <taxon>Streptophyta</taxon>
        <taxon>Embryophyta</taxon>
        <taxon>Tracheophyta</taxon>
        <taxon>Spermatophyta</taxon>
        <taxon>Magnoliopsida</taxon>
        <taxon>Liliopsida</taxon>
        <taxon>Araceae</taxon>
        <taxon>Aroideae</taxon>
        <taxon>Colocasieae</taxon>
        <taxon>Colocasia</taxon>
    </lineage>
</organism>
<dbReference type="Pfam" id="PF03004">
    <property type="entry name" value="Transposase_24"/>
    <property type="match status" value="1"/>
</dbReference>
<keyword evidence="2" id="KW-1185">Reference proteome</keyword>
<accession>A0A843XA59</accession>
<dbReference type="OrthoDB" id="651362at2759"/>
<dbReference type="Proteomes" id="UP000652761">
    <property type="component" value="Unassembled WGS sequence"/>
</dbReference>
<dbReference type="InterPro" id="IPR004252">
    <property type="entry name" value="Probable_transposase_24"/>
</dbReference>
<dbReference type="AlphaFoldDB" id="A0A843XA59"/>
<evidence type="ECO:0000313" key="2">
    <source>
        <dbReference type="Proteomes" id="UP000652761"/>
    </source>
</evidence>
<evidence type="ECO:0000313" key="1">
    <source>
        <dbReference type="EMBL" id="MQM16168.1"/>
    </source>
</evidence>
<proteinExistence type="predicted"/>
<comment type="caution">
    <text evidence="1">The sequence shown here is derived from an EMBL/GenBank/DDBJ whole genome shotgun (WGS) entry which is preliminary data.</text>
</comment>
<sequence length="264" mass="30337">MQMKTSNGGNQNATPRAVAFRTRCPNLSRSQIVNQRVLWARTAGPQSPENRREHLQHTSLATHWPPQPLSHDPNGQYATTKVESHHHPATEEVAQPARCQPYWISGGGTCSRDRRISLDHESSGSLLPKLISESQCGRPETRRRRSQAARIPHLGWIMARRRNYWESLCHRWATGPWRERSQAAKHNPTAHPKKNVHTSGLVSYVTHSQKLHHELERAPTFRRLFDWTHKQTGTDDYVSETARTIIVSQMKRVRTCKPEVQNLK</sequence>
<dbReference type="EMBL" id="NMUH01006873">
    <property type="protein sequence ID" value="MQM16168.1"/>
    <property type="molecule type" value="Genomic_DNA"/>
</dbReference>